<dbReference type="Gramene" id="PVH37120">
    <property type="protein sequence ID" value="PVH37120"/>
    <property type="gene ID" value="PAHAL_6G250600"/>
</dbReference>
<accession>A0A2T8IHG3</accession>
<reference evidence="1" key="1">
    <citation type="submission" date="2018-04" db="EMBL/GenBank/DDBJ databases">
        <title>WGS assembly of Panicum hallii.</title>
        <authorList>
            <person name="Lovell J."/>
            <person name="Jenkins J."/>
            <person name="Lowry D."/>
            <person name="Mamidi S."/>
            <person name="Sreedasyam A."/>
            <person name="Weng X."/>
            <person name="Barry K."/>
            <person name="Bonette J."/>
            <person name="Campitelli B."/>
            <person name="Daum C."/>
            <person name="Gordon S."/>
            <person name="Gould B."/>
            <person name="Lipzen A."/>
            <person name="Macqueen A."/>
            <person name="Palacio-Mejia J."/>
            <person name="Plott C."/>
            <person name="Shakirov E."/>
            <person name="Shu S."/>
            <person name="Yoshinaga Y."/>
            <person name="Zane M."/>
            <person name="Rokhsar D."/>
            <person name="Grimwood J."/>
            <person name="Schmutz J."/>
            <person name="Juenger T."/>
        </authorList>
    </citation>
    <scope>NUCLEOTIDE SEQUENCE [LARGE SCALE GENOMIC DNA]</scope>
    <source>
        <strain evidence="1">FIL2</strain>
    </source>
</reference>
<dbReference type="Proteomes" id="UP000243499">
    <property type="component" value="Chromosome 6"/>
</dbReference>
<dbReference type="EMBL" id="CM008051">
    <property type="protein sequence ID" value="PVH37120.1"/>
    <property type="molecule type" value="Genomic_DNA"/>
</dbReference>
<sequence length="68" mass="7422">MVNKSTSDSTRPCRLLLSTARAALSPPYMMPTKTNIQGARIQINPKLTVCAGFLSQILRTGLWTSNQA</sequence>
<proteinExistence type="predicted"/>
<evidence type="ECO:0000313" key="1">
    <source>
        <dbReference type="EMBL" id="PVH37120.1"/>
    </source>
</evidence>
<dbReference type="AlphaFoldDB" id="A0A2T8IHG3"/>
<protein>
    <submittedName>
        <fullName evidence="1">Uncharacterized protein</fullName>
    </submittedName>
</protein>
<organism evidence="1">
    <name type="scientific">Panicum hallii</name>
    <dbReference type="NCBI Taxonomy" id="206008"/>
    <lineage>
        <taxon>Eukaryota</taxon>
        <taxon>Viridiplantae</taxon>
        <taxon>Streptophyta</taxon>
        <taxon>Embryophyta</taxon>
        <taxon>Tracheophyta</taxon>
        <taxon>Spermatophyta</taxon>
        <taxon>Magnoliopsida</taxon>
        <taxon>Liliopsida</taxon>
        <taxon>Poales</taxon>
        <taxon>Poaceae</taxon>
        <taxon>PACMAD clade</taxon>
        <taxon>Panicoideae</taxon>
        <taxon>Panicodae</taxon>
        <taxon>Paniceae</taxon>
        <taxon>Panicinae</taxon>
        <taxon>Panicum</taxon>
        <taxon>Panicum sect. Panicum</taxon>
    </lineage>
</organism>
<gene>
    <name evidence="1" type="ORF">PAHAL_6G250600</name>
</gene>
<name>A0A2T8IHG3_9POAL</name>